<evidence type="ECO:0000313" key="3">
    <source>
        <dbReference type="EMBL" id="OEU22806.1"/>
    </source>
</evidence>
<sequence>MAVGTTSTNSENNTTIQPSPQQQQPQSQPQQPQSHNDEMSSLSSKKPNHVGGDYHGRGVPPTVATNATTTAATPRTGKCTVGDCDKPVRQGGLCSRHGAKRKHCNQHGCMNISILAGLCNTHGAARKQCESEDCDKVARQGGRCYAHGAKQKQCDYGDCDKVARQGGRCHRHRVLKEEQKAETDRRIGEEEKIRDDKIAETERRRKEKEKIRDDKKAETERRRKEQKETAERKAKETAERKRKRKENREDGITPTSTYLFDHQKPTKTPTIEVLHDVEYNKRFVRPYSCGGFVYSPSKGVSTDNLVVALIKEIMLLLDQKLLTTTDDVSALFPKRTPQDGAYIQLNLKGSGADRILQNFQNIAPIICFLIKKWKDNPDTSKGDKMLIYPPGGSTKIHNDADKTHRINLHFGEGKTLQLVKDKQLETLYDELICKPNCEYQIYGGSGDMFCEPTICNHRGMINGKSAGFTIVTNPQSDEIALKRPAFLSKVFLELNALVDLKGSQSVEDCSRLLKDKFYKLF</sequence>
<feature type="domain" description="WRKY19-like zinc finger" evidence="2">
    <location>
        <begin position="127"/>
        <end position="148"/>
    </location>
</feature>
<feature type="compositionally biased region" description="Low complexity" evidence="1">
    <location>
        <begin position="60"/>
        <end position="76"/>
    </location>
</feature>
<keyword evidence="4" id="KW-1185">Reference proteome</keyword>
<accession>A0A1E7FXE1</accession>
<evidence type="ECO:0000259" key="2">
    <source>
        <dbReference type="Pfam" id="PF24906"/>
    </source>
</evidence>
<feature type="compositionally biased region" description="Low complexity" evidence="1">
    <location>
        <begin position="1"/>
        <end position="34"/>
    </location>
</feature>
<dbReference type="KEGG" id="fcy:FRACYDRAFT_232967"/>
<dbReference type="AlphaFoldDB" id="A0A1E7FXE1"/>
<dbReference type="InterPro" id="IPR056866">
    <property type="entry name" value="Znf_WRKY19"/>
</dbReference>
<dbReference type="Pfam" id="PF24906">
    <property type="entry name" value="Zf_WRKY19"/>
    <property type="match status" value="1"/>
</dbReference>
<evidence type="ECO:0000313" key="4">
    <source>
        <dbReference type="Proteomes" id="UP000095751"/>
    </source>
</evidence>
<dbReference type="PANTHER" id="PTHR31827">
    <property type="entry name" value="EMB|CAB89363.1"/>
    <property type="match status" value="1"/>
</dbReference>
<name>A0A1E7FXE1_9STRA</name>
<gene>
    <name evidence="3" type="ORF">FRACYDRAFT_232967</name>
</gene>
<protein>
    <recommendedName>
        <fullName evidence="2">WRKY19-like zinc finger domain-containing protein</fullName>
    </recommendedName>
</protein>
<evidence type="ECO:0000256" key="1">
    <source>
        <dbReference type="SAM" id="MobiDB-lite"/>
    </source>
</evidence>
<reference evidence="3 4" key="1">
    <citation type="submission" date="2016-09" db="EMBL/GenBank/DDBJ databases">
        <title>Extensive genetic diversity and differential bi-allelic expression allows diatom success in the polar Southern Ocean.</title>
        <authorList>
            <consortium name="DOE Joint Genome Institute"/>
            <person name="Mock T."/>
            <person name="Otillar R.P."/>
            <person name="Strauss J."/>
            <person name="Dupont C."/>
            <person name="Frickenhaus S."/>
            <person name="Maumus F."/>
            <person name="Mcmullan M."/>
            <person name="Sanges R."/>
            <person name="Schmutz J."/>
            <person name="Toseland A."/>
            <person name="Valas R."/>
            <person name="Veluchamy A."/>
            <person name="Ward B.J."/>
            <person name="Allen A."/>
            <person name="Barry K."/>
            <person name="Falciatore A."/>
            <person name="Ferrante M."/>
            <person name="Fortunato A.E."/>
            <person name="Gloeckner G."/>
            <person name="Gruber A."/>
            <person name="Hipkin R."/>
            <person name="Janech M."/>
            <person name="Kroth P."/>
            <person name="Leese F."/>
            <person name="Lindquist E."/>
            <person name="Lyon B.R."/>
            <person name="Martin J."/>
            <person name="Mayer C."/>
            <person name="Parker M."/>
            <person name="Quesneville H."/>
            <person name="Raymond J."/>
            <person name="Uhlig C."/>
            <person name="Valentin K.U."/>
            <person name="Worden A.Z."/>
            <person name="Armbrust E.V."/>
            <person name="Bowler C."/>
            <person name="Green B."/>
            <person name="Moulton V."/>
            <person name="Van Oosterhout C."/>
            <person name="Grigoriev I."/>
        </authorList>
    </citation>
    <scope>NUCLEOTIDE SEQUENCE [LARGE SCALE GENOMIC DNA]</scope>
    <source>
        <strain evidence="3 4">CCMP1102</strain>
    </source>
</reference>
<feature type="region of interest" description="Disordered" evidence="1">
    <location>
        <begin position="1"/>
        <end position="77"/>
    </location>
</feature>
<dbReference type="OrthoDB" id="47862at2759"/>
<proteinExistence type="predicted"/>
<dbReference type="Proteomes" id="UP000095751">
    <property type="component" value="Unassembled WGS sequence"/>
</dbReference>
<dbReference type="EMBL" id="KV784353">
    <property type="protein sequence ID" value="OEU22806.1"/>
    <property type="molecule type" value="Genomic_DNA"/>
</dbReference>
<dbReference type="InParanoid" id="A0A1E7FXE1"/>
<feature type="region of interest" description="Disordered" evidence="1">
    <location>
        <begin position="202"/>
        <end position="263"/>
    </location>
</feature>
<feature type="compositionally biased region" description="Basic and acidic residues" evidence="1">
    <location>
        <begin position="202"/>
        <end position="239"/>
    </location>
</feature>
<dbReference type="PANTHER" id="PTHR31827:SF1">
    <property type="entry name" value="EMB|CAB89363.1"/>
    <property type="match status" value="1"/>
</dbReference>
<organism evidence="3 4">
    <name type="scientific">Fragilariopsis cylindrus CCMP1102</name>
    <dbReference type="NCBI Taxonomy" id="635003"/>
    <lineage>
        <taxon>Eukaryota</taxon>
        <taxon>Sar</taxon>
        <taxon>Stramenopiles</taxon>
        <taxon>Ochrophyta</taxon>
        <taxon>Bacillariophyta</taxon>
        <taxon>Bacillariophyceae</taxon>
        <taxon>Bacillariophycidae</taxon>
        <taxon>Bacillariales</taxon>
        <taxon>Bacillariaceae</taxon>
        <taxon>Fragilariopsis</taxon>
    </lineage>
</organism>